<accession>A0A7W3NIW3</accession>
<comment type="caution">
    <text evidence="2">The sequence shown here is derived from an EMBL/GenBank/DDBJ whole genome shotgun (WGS) entry which is preliminary data.</text>
</comment>
<dbReference type="Proteomes" id="UP000577386">
    <property type="component" value="Unassembled WGS sequence"/>
</dbReference>
<dbReference type="SUPFAM" id="SSF51197">
    <property type="entry name" value="Clavaminate synthase-like"/>
    <property type="match status" value="1"/>
</dbReference>
<evidence type="ECO:0000259" key="1">
    <source>
        <dbReference type="PROSITE" id="PS51471"/>
    </source>
</evidence>
<dbReference type="InterPro" id="IPR005123">
    <property type="entry name" value="Oxoglu/Fe-dep_dioxygenase_dom"/>
</dbReference>
<reference evidence="2 3" key="1">
    <citation type="submission" date="2020-08" db="EMBL/GenBank/DDBJ databases">
        <title>Sequencing the genomes of 1000 actinobacteria strains.</title>
        <authorList>
            <person name="Klenk H.-P."/>
        </authorList>
    </citation>
    <scope>NUCLEOTIDE SEQUENCE [LARGE SCALE GENOMIC DNA]</scope>
    <source>
        <strain evidence="2 3">DSM 41827</strain>
    </source>
</reference>
<dbReference type="InterPro" id="IPR027450">
    <property type="entry name" value="AlkB-like"/>
</dbReference>
<dbReference type="GO" id="GO:0032451">
    <property type="term" value="F:demethylase activity"/>
    <property type="evidence" value="ECO:0007669"/>
    <property type="project" value="TreeGrafter"/>
</dbReference>
<evidence type="ECO:0000313" key="2">
    <source>
        <dbReference type="EMBL" id="MBA9051354.1"/>
    </source>
</evidence>
<dbReference type="InterPro" id="IPR032857">
    <property type="entry name" value="ALKBH4"/>
</dbReference>
<protein>
    <submittedName>
        <fullName evidence="2">Alkylated DNA repair dioxygenase AlkB</fullName>
    </submittedName>
</protein>
<evidence type="ECO:0000313" key="3">
    <source>
        <dbReference type="Proteomes" id="UP000577386"/>
    </source>
</evidence>
<dbReference type="PANTHER" id="PTHR12463">
    <property type="entry name" value="OXYGENASE-RELATED"/>
    <property type="match status" value="1"/>
</dbReference>
<feature type="domain" description="Fe2OG dioxygenase" evidence="1">
    <location>
        <begin position="90"/>
        <end position="192"/>
    </location>
</feature>
<dbReference type="AlphaFoldDB" id="A0A7W3NIW3"/>
<gene>
    <name evidence="2" type="ORF">HDA42_000532</name>
</gene>
<dbReference type="PANTHER" id="PTHR12463:SF1">
    <property type="entry name" value="2-OXOGLUTARATE AND FE-DEPENDENT OXYGENASE FAMILY PROTEIN"/>
    <property type="match status" value="1"/>
</dbReference>
<dbReference type="PROSITE" id="PS51471">
    <property type="entry name" value="FE2OG_OXY"/>
    <property type="match status" value="1"/>
</dbReference>
<organism evidence="2 3">
    <name type="scientific">Streptomyces murinus</name>
    <dbReference type="NCBI Taxonomy" id="33900"/>
    <lineage>
        <taxon>Bacteria</taxon>
        <taxon>Bacillati</taxon>
        <taxon>Actinomycetota</taxon>
        <taxon>Actinomycetes</taxon>
        <taxon>Kitasatosporales</taxon>
        <taxon>Streptomycetaceae</taxon>
        <taxon>Streptomyces</taxon>
    </lineage>
</organism>
<dbReference type="InterPro" id="IPR037151">
    <property type="entry name" value="AlkB-like_sf"/>
</dbReference>
<dbReference type="GO" id="GO:0051213">
    <property type="term" value="F:dioxygenase activity"/>
    <property type="evidence" value="ECO:0007669"/>
    <property type="project" value="UniProtKB-KW"/>
</dbReference>
<keyword evidence="2" id="KW-0223">Dioxygenase</keyword>
<dbReference type="Gene3D" id="2.60.120.590">
    <property type="entry name" value="Alpha-ketoglutarate-dependent dioxygenase AlkB-like"/>
    <property type="match status" value="1"/>
</dbReference>
<sequence length="194" mass="22741">MLFEFPTEELTVPGLRHFRRRVTPEMQTELLETIDRSPWQNELRRRVQQYGYRYDYRRKGLDVEARIGPLPDWSLELLDRFRREGLTDSTFNQLIINEYTPGQGISFHVDCRPCFDDTIFSISLGSPCILTMRQVSSNATKDILLEPGDVLSMSGEARYDWQHGIAARKTDRTQGRVIKRGRRVSLTFRRVLDN</sequence>
<dbReference type="GO" id="GO:0070988">
    <property type="term" value="P:demethylation"/>
    <property type="evidence" value="ECO:0007669"/>
    <property type="project" value="InterPro"/>
</dbReference>
<keyword evidence="2" id="KW-0560">Oxidoreductase</keyword>
<dbReference type="GeneID" id="93979071"/>
<name>A0A7W3NIW3_STRMR</name>
<keyword evidence="3" id="KW-1185">Reference proteome</keyword>
<dbReference type="EMBL" id="JACJIJ010000002">
    <property type="protein sequence ID" value="MBA9051354.1"/>
    <property type="molecule type" value="Genomic_DNA"/>
</dbReference>
<proteinExistence type="predicted"/>
<dbReference type="RefSeq" id="WP_182774681.1">
    <property type="nucleotide sequence ID" value="NZ_BAAAHW010000040.1"/>
</dbReference>
<dbReference type="Pfam" id="PF13532">
    <property type="entry name" value="2OG-FeII_Oxy_2"/>
    <property type="match status" value="1"/>
</dbReference>